<dbReference type="NCBIfam" id="TIGR02142">
    <property type="entry name" value="modC_ABC"/>
    <property type="match status" value="1"/>
</dbReference>
<dbReference type="Pfam" id="PF03459">
    <property type="entry name" value="TOBE"/>
    <property type="match status" value="1"/>
</dbReference>
<dbReference type="PROSITE" id="PS00211">
    <property type="entry name" value="ABC_TRANSPORTER_1"/>
    <property type="match status" value="1"/>
</dbReference>
<dbReference type="SMART" id="SM00382">
    <property type="entry name" value="AAA"/>
    <property type="match status" value="1"/>
</dbReference>
<evidence type="ECO:0000256" key="5">
    <source>
        <dbReference type="ARBA" id="ARBA00022741"/>
    </source>
</evidence>
<dbReference type="Gene3D" id="3.40.50.300">
    <property type="entry name" value="P-loop containing nucleotide triphosphate hydrolases"/>
    <property type="match status" value="1"/>
</dbReference>
<keyword evidence="7" id="KW-1278">Translocase</keyword>
<keyword evidence="13" id="KW-1185">Reference proteome</keyword>
<dbReference type="EC" id="3.6.3.25" evidence="12"/>
<evidence type="ECO:0000256" key="4">
    <source>
        <dbReference type="ARBA" id="ARBA00022519"/>
    </source>
</evidence>
<evidence type="ECO:0000256" key="1">
    <source>
        <dbReference type="ARBA" id="ARBA00022448"/>
    </source>
</evidence>
<evidence type="ECO:0000256" key="7">
    <source>
        <dbReference type="ARBA" id="ARBA00022967"/>
    </source>
</evidence>
<keyword evidence="2" id="KW-1003">Cell membrane</keyword>
<dbReference type="EMBL" id="FWFK01000004">
    <property type="protein sequence ID" value="SLN52488.1"/>
    <property type="molecule type" value="Genomic_DNA"/>
</dbReference>
<evidence type="ECO:0000259" key="11">
    <source>
        <dbReference type="PROSITE" id="PS51866"/>
    </source>
</evidence>
<dbReference type="PANTHER" id="PTHR43514">
    <property type="entry name" value="ABC TRANSPORTER I FAMILY MEMBER 10"/>
    <property type="match status" value="1"/>
</dbReference>
<gene>
    <name evidence="12" type="primary">cysA_2</name>
    <name evidence="12" type="ORF">ROJ8625_02648</name>
</gene>
<dbReference type="Gene3D" id="2.40.50.100">
    <property type="match status" value="1"/>
</dbReference>
<keyword evidence="5" id="KW-0547">Nucleotide-binding</keyword>
<dbReference type="SUPFAM" id="SSF50331">
    <property type="entry name" value="MOP-like"/>
    <property type="match status" value="1"/>
</dbReference>
<dbReference type="GO" id="GO:0005524">
    <property type="term" value="F:ATP binding"/>
    <property type="evidence" value="ECO:0007669"/>
    <property type="project" value="UniProtKB-KW"/>
</dbReference>
<accession>A0A1X6ZKX3</accession>
<feature type="domain" description="ABC transporter" evidence="10">
    <location>
        <begin position="12"/>
        <end position="246"/>
    </location>
</feature>
<dbReference type="InterPro" id="IPR005116">
    <property type="entry name" value="Transp-assoc_OB_typ1"/>
</dbReference>
<keyword evidence="8" id="KW-0472">Membrane</keyword>
<dbReference type="InterPro" id="IPR011868">
    <property type="entry name" value="ModC_ABC_ATP-bd"/>
</dbReference>
<dbReference type="InterPro" id="IPR027417">
    <property type="entry name" value="P-loop_NTPase"/>
</dbReference>
<evidence type="ECO:0000256" key="3">
    <source>
        <dbReference type="ARBA" id="ARBA00022505"/>
    </source>
</evidence>
<dbReference type="InterPro" id="IPR003593">
    <property type="entry name" value="AAA+_ATPase"/>
</dbReference>
<dbReference type="Pfam" id="PF00005">
    <property type="entry name" value="ABC_tran"/>
    <property type="match status" value="1"/>
</dbReference>
<dbReference type="GO" id="GO:0015098">
    <property type="term" value="F:molybdate ion transmembrane transporter activity"/>
    <property type="evidence" value="ECO:0007669"/>
    <property type="project" value="InterPro"/>
</dbReference>
<evidence type="ECO:0000256" key="6">
    <source>
        <dbReference type="ARBA" id="ARBA00022840"/>
    </source>
</evidence>
<dbReference type="SUPFAM" id="SSF52540">
    <property type="entry name" value="P-loop containing nucleoside triphosphate hydrolases"/>
    <property type="match status" value="1"/>
</dbReference>
<keyword evidence="1" id="KW-0813">Transport</keyword>
<dbReference type="AlphaFoldDB" id="A0A1X6ZKX3"/>
<dbReference type="Proteomes" id="UP000193570">
    <property type="component" value="Unassembled WGS sequence"/>
</dbReference>
<evidence type="ECO:0000313" key="13">
    <source>
        <dbReference type="Proteomes" id="UP000193570"/>
    </source>
</evidence>
<evidence type="ECO:0000256" key="8">
    <source>
        <dbReference type="ARBA" id="ARBA00023136"/>
    </source>
</evidence>
<dbReference type="PROSITE" id="PS50893">
    <property type="entry name" value="ABC_TRANSPORTER_2"/>
    <property type="match status" value="1"/>
</dbReference>
<evidence type="ECO:0000313" key="12">
    <source>
        <dbReference type="EMBL" id="SLN52488.1"/>
    </source>
</evidence>
<name>A0A1X6ZKX3_9RHOB</name>
<dbReference type="PROSITE" id="PS51866">
    <property type="entry name" value="MOP"/>
    <property type="match status" value="1"/>
</dbReference>
<dbReference type="PANTHER" id="PTHR43514:SF4">
    <property type="entry name" value="ABC TRANSPORTER I FAMILY MEMBER 10"/>
    <property type="match status" value="1"/>
</dbReference>
<protein>
    <submittedName>
        <fullName evidence="12">Sulfate/thiosulfate import ATP-binding protein CysA</fullName>
        <ecNumber evidence="12">3.6.3.25</ecNumber>
    </submittedName>
</protein>
<organism evidence="12 13">
    <name type="scientific">Roseivivax jejudonensis</name>
    <dbReference type="NCBI Taxonomy" id="1529041"/>
    <lineage>
        <taxon>Bacteria</taxon>
        <taxon>Pseudomonadati</taxon>
        <taxon>Pseudomonadota</taxon>
        <taxon>Alphaproteobacteria</taxon>
        <taxon>Rhodobacterales</taxon>
        <taxon>Roseobacteraceae</taxon>
        <taxon>Roseivivax</taxon>
    </lineage>
</organism>
<dbReference type="GO" id="GO:0016887">
    <property type="term" value="F:ATP hydrolysis activity"/>
    <property type="evidence" value="ECO:0007669"/>
    <property type="project" value="InterPro"/>
</dbReference>
<dbReference type="InterPro" id="IPR004606">
    <property type="entry name" value="Mop_domain"/>
</dbReference>
<feature type="domain" description="Mop" evidence="11">
    <location>
        <begin position="305"/>
        <end position="371"/>
    </location>
</feature>
<keyword evidence="12" id="KW-0378">Hydrolase</keyword>
<keyword evidence="6 12" id="KW-0067">ATP-binding</keyword>
<sequence length="381" mass="39942">MGRRAGGAAHPRRGVSLSVAIRRRQGDFTLDVAFDAPNGVTVLFGRSGAGKSTVVSAVAGLLRPDAGRIAVNGRRLFDTADATDVPVHRRRAGVVFQEPRLFPHLTVRDNLLYGRRAGRARGDGPLGEVTELLGIGGLLERRTAGLSGGEASRVAIGRALLSEPDFLLMDEPLAALDAARRAEILPYLERLRDGARMPILYVSHNLAEVARLATHLVVLEDGRVARAGEPETLLSDPELVRLFGLREAGAVLRARVEAHAEDGVSELSISGGTLFLPRIDAAPGTPLRVRILAQDVMLATERPRGISALNVLPVTVVALRYGGGPGVTAQLAAGDDRLLARVTRRSAAALGLSPGTRCYAVLKSVAVAPADIGGPGGDAAG</sequence>
<dbReference type="InterPro" id="IPR017871">
    <property type="entry name" value="ABC_transporter-like_CS"/>
</dbReference>
<dbReference type="InterPro" id="IPR003439">
    <property type="entry name" value="ABC_transporter-like_ATP-bd"/>
</dbReference>
<evidence type="ECO:0000259" key="10">
    <source>
        <dbReference type="PROSITE" id="PS50893"/>
    </source>
</evidence>
<dbReference type="InterPro" id="IPR008995">
    <property type="entry name" value="Mo/tungstate-bd_C_term_dom"/>
</dbReference>
<proteinExistence type="predicted"/>
<dbReference type="InterPro" id="IPR050334">
    <property type="entry name" value="Molybdenum_import_ModC"/>
</dbReference>
<dbReference type="GO" id="GO:0140359">
    <property type="term" value="F:ABC-type transporter activity"/>
    <property type="evidence" value="ECO:0007669"/>
    <property type="project" value="InterPro"/>
</dbReference>
<evidence type="ECO:0000256" key="2">
    <source>
        <dbReference type="ARBA" id="ARBA00022475"/>
    </source>
</evidence>
<keyword evidence="3 9" id="KW-0500">Molybdenum</keyword>
<dbReference type="GO" id="GO:0016020">
    <property type="term" value="C:membrane"/>
    <property type="evidence" value="ECO:0007669"/>
    <property type="project" value="InterPro"/>
</dbReference>
<evidence type="ECO:0000256" key="9">
    <source>
        <dbReference type="PROSITE-ProRule" id="PRU01213"/>
    </source>
</evidence>
<reference evidence="12 13" key="1">
    <citation type="submission" date="2017-03" db="EMBL/GenBank/DDBJ databases">
        <authorList>
            <person name="Afonso C.L."/>
            <person name="Miller P.J."/>
            <person name="Scott M.A."/>
            <person name="Spackman E."/>
            <person name="Goraichik I."/>
            <person name="Dimitrov K.M."/>
            <person name="Suarez D.L."/>
            <person name="Swayne D.E."/>
        </authorList>
    </citation>
    <scope>NUCLEOTIDE SEQUENCE [LARGE SCALE GENOMIC DNA]</scope>
    <source>
        <strain evidence="12 13">CECT 8625</strain>
    </source>
</reference>
<keyword evidence="4" id="KW-0997">Cell inner membrane</keyword>